<dbReference type="SUPFAM" id="SSF52467">
    <property type="entry name" value="DHS-like NAD/FAD-binding domain"/>
    <property type="match status" value="1"/>
</dbReference>
<dbReference type="PANTHER" id="PTHR18968:SF167">
    <property type="entry name" value="ACETOLACTATE SYNTHASE LARGE SUBUNIT ILVB2-RELATED"/>
    <property type="match status" value="1"/>
</dbReference>
<evidence type="ECO:0000313" key="9">
    <source>
        <dbReference type="Proteomes" id="UP001523369"/>
    </source>
</evidence>
<organism evidence="8 9">
    <name type="scientific">Paractinoplanes aksuensis</name>
    <dbReference type="NCBI Taxonomy" id="2939490"/>
    <lineage>
        <taxon>Bacteria</taxon>
        <taxon>Bacillati</taxon>
        <taxon>Actinomycetota</taxon>
        <taxon>Actinomycetes</taxon>
        <taxon>Micromonosporales</taxon>
        <taxon>Micromonosporaceae</taxon>
        <taxon>Paractinoplanes</taxon>
    </lineage>
</organism>
<evidence type="ECO:0000259" key="7">
    <source>
        <dbReference type="Pfam" id="PF02776"/>
    </source>
</evidence>
<feature type="compositionally biased region" description="Polar residues" evidence="4">
    <location>
        <begin position="382"/>
        <end position="400"/>
    </location>
</feature>
<gene>
    <name evidence="8" type="ORF">M1L60_39645</name>
</gene>
<keyword evidence="9" id="KW-1185">Reference proteome</keyword>
<evidence type="ECO:0000259" key="6">
    <source>
        <dbReference type="Pfam" id="PF02775"/>
    </source>
</evidence>
<evidence type="ECO:0000259" key="5">
    <source>
        <dbReference type="Pfam" id="PF00205"/>
    </source>
</evidence>
<dbReference type="InterPro" id="IPR000399">
    <property type="entry name" value="TPP-bd_CS"/>
</dbReference>
<dbReference type="InterPro" id="IPR045229">
    <property type="entry name" value="TPP_enz"/>
</dbReference>
<proteinExistence type="inferred from homology"/>
<evidence type="ECO:0000256" key="3">
    <source>
        <dbReference type="RuleBase" id="RU362132"/>
    </source>
</evidence>
<feature type="compositionally biased region" description="Low complexity" evidence="4">
    <location>
        <begin position="355"/>
        <end position="381"/>
    </location>
</feature>
<dbReference type="Pfam" id="PF00205">
    <property type="entry name" value="TPP_enzyme_M"/>
    <property type="match status" value="1"/>
</dbReference>
<dbReference type="CDD" id="cd00568">
    <property type="entry name" value="TPP_enzymes"/>
    <property type="match status" value="1"/>
</dbReference>
<dbReference type="InterPro" id="IPR012001">
    <property type="entry name" value="Thiamin_PyroP_enz_TPP-bd_dom"/>
</dbReference>
<sequence>MLDGYGVTHLFHVPAILRRTMAELEMHHPHIERVVTHGEKSAAYMADGYARVSGRPGIAAAQVVGALNLAAGLREPFLAGSPVIALTGGRSPATKFRRVYQEIDDLPAFDPVTKLNATVDDAGRLPDMLRQAFRVATTGAPGPVHLQIQGNEGQLDLAETTAEPLVEPAFGQVPPIRPLPDDQTVRQILRLLAAAERPVIVAGGGVRASGAGAELVALAEALRIPVATSANGKDAIPGTHPLSLGVMGSYSRECANQAVARADLVCFIGTGTGGMTTHFWAVPPEGTPAIQIDIEPSRLGLNYPLRAFLAADAKLALTRMLTLTHSREEQDRAREEQRHARYEQPHARDVQSRTQDAQSRAQDAQSRAQDAQSRAQDAQSRTLNVQSHGRDVQSQAQDAQLTRDTRSPTFDERARAEAGAARPERREAWLAEVERLRVDWRARYRDVLTSDAVPIRPERIAGELTVGLPDNAVLVADTGHAGMWMAQFHDITAPGQGYLRSAGHLGWAFSAGIGAQLAAPERPVVVFTGDAGMYYHLGEIETAVRRRADLITVVNNNSGGNQSKRGFDRSYGGQGTEKSREMWVYRDVDFARIAEEMGALGIRVDKPRDLAPALDRALSANRPVVIDVHTDIEVVAPRPVSS</sequence>
<dbReference type="InterPro" id="IPR029061">
    <property type="entry name" value="THDP-binding"/>
</dbReference>
<dbReference type="PANTHER" id="PTHR18968">
    <property type="entry name" value="THIAMINE PYROPHOSPHATE ENZYMES"/>
    <property type="match status" value="1"/>
</dbReference>
<evidence type="ECO:0000313" key="8">
    <source>
        <dbReference type="EMBL" id="MCO8276712.1"/>
    </source>
</evidence>
<dbReference type="PROSITE" id="PS00187">
    <property type="entry name" value="TPP_ENZYMES"/>
    <property type="match status" value="1"/>
</dbReference>
<dbReference type="CDD" id="cd07035">
    <property type="entry name" value="TPP_PYR_POX_like"/>
    <property type="match status" value="1"/>
</dbReference>
<evidence type="ECO:0000256" key="1">
    <source>
        <dbReference type="ARBA" id="ARBA00007812"/>
    </source>
</evidence>
<dbReference type="Pfam" id="PF02776">
    <property type="entry name" value="TPP_enzyme_N"/>
    <property type="match status" value="1"/>
</dbReference>
<dbReference type="EMBL" id="JAMYJR010000050">
    <property type="protein sequence ID" value="MCO8276712.1"/>
    <property type="molecule type" value="Genomic_DNA"/>
</dbReference>
<evidence type="ECO:0000256" key="4">
    <source>
        <dbReference type="SAM" id="MobiDB-lite"/>
    </source>
</evidence>
<dbReference type="InterPro" id="IPR011766">
    <property type="entry name" value="TPP_enzyme_TPP-bd"/>
</dbReference>
<feature type="domain" description="Thiamine pyrophosphate enzyme N-terminal TPP-binding" evidence="7">
    <location>
        <begin position="1"/>
        <end position="105"/>
    </location>
</feature>
<dbReference type="InterPro" id="IPR012000">
    <property type="entry name" value="Thiamin_PyroP_enz_cen_dom"/>
</dbReference>
<dbReference type="Gene3D" id="3.40.50.970">
    <property type="match status" value="2"/>
</dbReference>
<dbReference type="Proteomes" id="UP001523369">
    <property type="component" value="Unassembled WGS sequence"/>
</dbReference>
<name>A0ABT1E104_9ACTN</name>
<evidence type="ECO:0000256" key="2">
    <source>
        <dbReference type="ARBA" id="ARBA00023052"/>
    </source>
</evidence>
<reference evidence="8 9" key="1">
    <citation type="submission" date="2022-06" db="EMBL/GenBank/DDBJ databases">
        <title>New Species of the Genus Actinoplanes, ActinopZanes ferrugineus.</title>
        <authorList>
            <person name="Ding P."/>
        </authorList>
    </citation>
    <scope>NUCLEOTIDE SEQUENCE [LARGE SCALE GENOMIC DNA]</scope>
    <source>
        <strain evidence="8 9">TRM88003</strain>
    </source>
</reference>
<feature type="domain" description="Thiamine pyrophosphate enzyme central" evidence="5">
    <location>
        <begin position="185"/>
        <end position="319"/>
    </location>
</feature>
<protein>
    <submittedName>
        <fullName evidence="8">Thiamine pyrophosphate-binding protein</fullName>
    </submittedName>
</protein>
<dbReference type="InterPro" id="IPR029035">
    <property type="entry name" value="DHS-like_NAD/FAD-binding_dom"/>
</dbReference>
<feature type="compositionally biased region" description="Basic and acidic residues" evidence="4">
    <location>
        <begin position="401"/>
        <end position="423"/>
    </location>
</feature>
<feature type="compositionally biased region" description="Basic and acidic residues" evidence="4">
    <location>
        <begin position="326"/>
        <end position="351"/>
    </location>
</feature>
<dbReference type="Gene3D" id="3.40.50.1220">
    <property type="entry name" value="TPP-binding domain"/>
    <property type="match status" value="1"/>
</dbReference>
<keyword evidence="2 3" id="KW-0786">Thiamine pyrophosphate</keyword>
<comment type="caution">
    <text evidence="8">The sequence shown here is derived from an EMBL/GenBank/DDBJ whole genome shotgun (WGS) entry which is preliminary data.</text>
</comment>
<feature type="region of interest" description="Disordered" evidence="4">
    <location>
        <begin position="326"/>
        <end position="423"/>
    </location>
</feature>
<comment type="similarity">
    <text evidence="1 3">Belongs to the TPP enzyme family.</text>
</comment>
<accession>A0ABT1E104</accession>
<dbReference type="SUPFAM" id="SSF52518">
    <property type="entry name" value="Thiamin diphosphate-binding fold (THDP-binding)"/>
    <property type="match status" value="2"/>
</dbReference>
<feature type="domain" description="Thiamine pyrophosphate enzyme TPP-binding" evidence="6">
    <location>
        <begin position="477"/>
        <end position="628"/>
    </location>
</feature>
<dbReference type="Pfam" id="PF02775">
    <property type="entry name" value="TPP_enzyme_C"/>
    <property type="match status" value="1"/>
</dbReference>